<feature type="chain" id="PRO_5045775753" description="Lipoprotein" evidence="1">
    <location>
        <begin position="20"/>
        <end position="150"/>
    </location>
</feature>
<protein>
    <recommendedName>
        <fullName evidence="4">Lipoprotein</fullName>
    </recommendedName>
</protein>
<name>A0ABX3C488_9MYCO</name>
<proteinExistence type="predicted"/>
<evidence type="ECO:0000313" key="2">
    <source>
        <dbReference type="EMBL" id="OHU13355.1"/>
    </source>
</evidence>
<organism evidence="2 3">
    <name type="scientific">Mycobacteroides saopaulense</name>
    <dbReference type="NCBI Taxonomy" id="1578165"/>
    <lineage>
        <taxon>Bacteria</taxon>
        <taxon>Bacillati</taxon>
        <taxon>Actinomycetota</taxon>
        <taxon>Actinomycetes</taxon>
        <taxon>Mycobacteriales</taxon>
        <taxon>Mycobacteriaceae</taxon>
        <taxon>Mycobacteroides</taxon>
    </lineage>
</organism>
<keyword evidence="3" id="KW-1185">Reference proteome</keyword>
<dbReference type="RefSeq" id="WP_070909191.1">
    <property type="nucleotide sequence ID" value="NZ_MLIC01000001.1"/>
</dbReference>
<evidence type="ECO:0000256" key="1">
    <source>
        <dbReference type="SAM" id="SignalP"/>
    </source>
</evidence>
<reference evidence="2 3" key="1">
    <citation type="submission" date="2016-10" db="EMBL/GenBank/DDBJ databases">
        <title>Evaluation of Human, Animal and Environmental Mycobacterium chelonae Isolates by Core Genome Phylogenomic Analysis, Targeted Gene Comparison, and Anti-microbial Susceptibility Patterns: A Tale of Mistaken Identities.</title>
        <authorList>
            <person name="Fogelson S.B."/>
            <person name="Camus A.C."/>
            <person name="Lorenz W."/>
            <person name="Vasireddy R."/>
            <person name="Vasireddy S."/>
            <person name="Smith T."/>
            <person name="Brown-Elliott B.A."/>
            <person name="Wallace R.J.Jr."/>
            <person name="Hasan N.A."/>
            <person name="Reischl U."/>
            <person name="Sanchez S."/>
        </authorList>
    </citation>
    <scope>NUCLEOTIDE SEQUENCE [LARGE SCALE GENOMIC DNA]</scope>
    <source>
        <strain evidence="2 3">8528</strain>
    </source>
</reference>
<evidence type="ECO:0000313" key="3">
    <source>
        <dbReference type="Proteomes" id="UP000179621"/>
    </source>
</evidence>
<dbReference type="Proteomes" id="UP000179621">
    <property type="component" value="Unassembled WGS sequence"/>
</dbReference>
<feature type="signal peptide" evidence="1">
    <location>
        <begin position="1"/>
        <end position="19"/>
    </location>
</feature>
<comment type="caution">
    <text evidence="2">The sequence shown here is derived from an EMBL/GenBank/DDBJ whole genome shotgun (WGS) entry which is preliminary data.</text>
</comment>
<evidence type="ECO:0008006" key="4">
    <source>
        <dbReference type="Google" id="ProtNLM"/>
    </source>
</evidence>
<dbReference type="PROSITE" id="PS51257">
    <property type="entry name" value="PROKAR_LIPOPROTEIN"/>
    <property type="match status" value="1"/>
</dbReference>
<keyword evidence="1" id="KW-0732">Signal</keyword>
<sequence>MTTRLSTRTQLLTAVTALAVLSGCTPGGGQTDSDPGIVGDLKIEIPKSATNIVGHTDSGVDFLIPNDQWRDYATKYYPGKALSERPSKEVDGSVPAMCIPAFRAGTKLSHWIAGENIQSRDNRLEYRFISVTPDCEPGKAFVQWRLSDPE</sequence>
<gene>
    <name evidence="2" type="ORF">BKG73_01075</name>
</gene>
<dbReference type="EMBL" id="MLIH01000002">
    <property type="protein sequence ID" value="OHU13355.1"/>
    <property type="molecule type" value="Genomic_DNA"/>
</dbReference>
<accession>A0ABX3C488</accession>